<name>A0ABU6P014_9BACI</name>
<accession>A0ABU6P014</accession>
<dbReference type="GeneID" id="301139702"/>
<evidence type="ECO:0000313" key="3">
    <source>
        <dbReference type="Proteomes" id="UP001342826"/>
    </source>
</evidence>
<evidence type="ECO:0008006" key="4">
    <source>
        <dbReference type="Google" id="ProtNLM"/>
    </source>
</evidence>
<keyword evidence="1" id="KW-0812">Transmembrane</keyword>
<dbReference type="Proteomes" id="UP001342826">
    <property type="component" value="Unassembled WGS sequence"/>
</dbReference>
<keyword evidence="1" id="KW-1133">Transmembrane helix</keyword>
<keyword evidence="3" id="KW-1185">Reference proteome</keyword>
<evidence type="ECO:0000256" key="1">
    <source>
        <dbReference type="SAM" id="Phobius"/>
    </source>
</evidence>
<sequence>MRKLIKFILILVIVLCIAGYGLYYFGTNLASDKVMDAVSTELNESGQIEKVKRYVENDPELKKFVEQAQTADQSKLPFTTKEQATRVLIQKVGISELRNIQVQAQEGTISKGEVLQKLESNLTEDEIMALKVIAYKELYNK</sequence>
<keyword evidence="1" id="KW-0472">Membrane</keyword>
<dbReference type="RefSeq" id="WP_066225534.1">
    <property type="nucleotide sequence ID" value="NZ_JARTFQ010000004.1"/>
</dbReference>
<dbReference type="EMBL" id="JARTFS010000013">
    <property type="protein sequence ID" value="MED4402713.1"/>
    <property type="molecule type" value="Genomic_DNA"/>
</dbReference>
<reference evidence="2 3" key="1">
    <citation type="submission" date="2023-03" db="EMBL/GenBank/DDBJ databases">
        <title>Bacillus Genome Sequencing.</title>
        <authorList>
            <person name="Dunlap C."/>
        </authorList>
    </citation>
    <scope>NUCLEOTIDE SEQUENCE [LARGE SCALE GENOMIC DNA]</scope>
    <source>
        <strain evidence="2 3">NRS-1717</strain>
    </source>
</reference>
<comment type="caution">
    <text evidence="2">The sequence shown here is derived from an EMBL/GenBank/DDBJ whole genome shotgun (WGS) entry which is preliminary data.</text>
</comment>
<proteinExistence type="predicted"/>
<protein>
    <recommendedName>
        <fullName evidence="4">Phenylalanyl-tRNA synthetase subunit beta</fullName>
    </recommendedName>
</protein>
<feature type="transmembrane region" description="Helical" evidence="1">
    <location>
        <begin position="7"/>
        <end position="26"/>
    </location>
</feature>
<evidence type="ECO:0000313" key="2">
    <source>
        <dbReference type="EMBL" id="MED4402713.1"/>
    </source>
</evidence>
<organism evidence="2 3">
    <name type="scientific">Metabacillus fastidiosus</name>
    <dbReference type="NCBI Taxonomy" id="1458"/>
    <lineage>
        <taxon>Bacteria</taxon>
        <taxon>Bacillati</taxon>
        <taxon>Bacillota</taxon>
        <taxon>Bacilli</taxon>
        <taxon>Bacillales</taxon>
        <taxon>Bacillaceae</taxon>
        <taxon>Metabacillus</taxon>
    </lineage>
</organism>
<gene>
    <name evidence="2" type="ORF">P9271_15520</name>
</gene>